<feature type="transmembrane region" description="Helical" evidence="6">
    <location>
        <begin position="123"/>
        <end position="143"/>
    </location>
</feature>
<reference evidence="8" key="1">
    <citation type="submission" date="2019-12" db="EMBL/GenBank/DDBJ databases">
        <title>Mycobacterium spongiae sp. nov.</title>
        <authorList>
            <person name="Stinear T."/>
        </authorList>
    </citation>
    <scope>NUCLEOTIDE SEQUENCE</scope>
    <source>
        <strain evidence="8">FSD4b-SM</strain>
    </source>
</reference>
<dbReference type="KEGG" id="mspg:F6B93_07860"/>
<evidence type="ECO:0000313" key="8">
    <source>
        <dbReference type="EMBL" id="QUR67028.1"/>
    </source>
</evidence>
<evidence type="ECO:0000313" key="9">
    <source>
        <dbReference type="Proteomes" id="UP000682202"/>
    </source>
</evidence>
<dbReference type="AlphaFoldDB" id="A0A975JYN6"/>
<feature type="transmembrane region" description="Helical" evidence="6">
    <location>
        <begin position="324"/>
        <end position="346"/>
    </location>
</feature>
<keyword evidence="4 6" id="KW-1133">Transmembrane helix</keyword>
<dbReference type="Proteomes" id="UP000682202">
    <property type="component" value="Chromosome"/>
</dbReference>
<evidence type="ECO:0000256" key="4">
    <source>
        <dbReference type="ARBA" id="ARBA00022989"/>
    </source>
</evidence>
<evidence type="ECO:0000256" key="1">
    <source>
        <dbReference type="ARBA" id="ARBA00004141"/>
    </source>
</evidence>
<feature type="transmembrane region" description="Helical" evidence="6">
    <location>
        <begin position="150"/>
        <end position="170"/>
    </location>
</feature>
<evidence type="ECO:0000256" key="3">
    <source>
        <dbReference type="ARBA" id="ARBA00022692"/>
    </source>
</evidence>
<keyword evidence="3 6" id="KW-0812">Transmembrane</keyword>
<feature type="transmembrane region" description="Helical" evidence="6">
    <location>
        <begin position="385"/>
        <end position="401"/>
    </location>
</feature>
<evidence type="ECO:0000256" key="5">
    <source>
        <dbReference type="ARBA" id="ARBA00023136"/>
    </source>
</evidence>
<dbReference type="RefSeq" id="WP_211698594.1">
    <property type="nucleotide sequence ID" value="NZ_CP046600.1"/>
</dbReference>
<gene>
    <name evidence="8" type="ORF">F6B93_07860</name>
</gene>
<feature type="transmembrane region" description="Helical" evidence="6">
    <location>
        <begin position="190"/>
        <end position="209"/>
    </location>
</feature>
<dbReference type="PANTHER" id="PTHR42770">
    <property type="entry name" value="AMINO ACID TRANSPORTER-RELATED"/>
    <property type="match status" value="1"/>
</dbReference>
<keyword evidence="9" id="KW-1185">Reference proteome</keyword>
<dbReference type="GO" id="GO:0016020">
    <property type="term" value="C:membrane"/>
    <property type="evidence" value="ECO:0007669"/>
    <property type="project" value="UniProtKB-SubCell"/>
</dbReference>
<dbReference type="InterPro" id="IPR050367">
    <property type="entry name" value="APC_superfamily"/>
</dbReference>
<feature type="transmembrane region" description="Helical" evidence="6">
    <location>
        <begin position="275"/>
        <end position="304"/>
    </location>
</feature>
<dbReference type="InterPro" id="IPR004841">
    <property type="entry name" value="AA-permease/SLC12A_dom"/>
</dbReference>
<feature type="transmembrane region" description="Helical" evidence="6">
    <location>
        <begin position="50"/>
        <end position="68"/>
    </location>
</feature>
<accession>A0A975JYN6</accession>
<evidence type="ECO:0000256" key="6">
    <source>
        <dbReference type="SAM" id="Phobius"/>
    </source>
</evidence>
<feature type="transmembrane region" description="Helical" evidence="6">
    <location>
        <begin position="230"/>
        <end position="255"/>
    </location>
</feature>
<dbReference type="Gene3D" id="1.20.1740.10">
    <property type="entry name" value="Amino acid/polyamine transporter I"/>
    <property type="match status" value="1"/>
</dbReference>
<keyword evidence="5 6" id="KW-0472">Membrane</keyword>
<organism evidence="8 9">
    <name type="scientific">Mycobacterium spongiae</name>
    <dbReference type="NCBI Taxonomy" id="886343"/>
    <lineage>
        <taxon>Bacteria</taxon>
        <taxon>Bacillati</taxon>
        <taxon>Actinomycetota</taxon>
        <taxon>Actinomycetes</taxon>
        <taxon>Mycobacteriales</taxon>
        <taxon>Mycobacteriaceae</taxon>
        <taxon>Mycobacterium</taxon>
    </lineage>
</organism>
<dbReference type="PANTHER" id="PTHR42770:SF8">
    <property type="entry name" value="PUTRESCINE IMPORTER PUUP"/>
    <property type="match status" value="1"/>
</dbReference>
<feature type="transmembrane region" description="Helical" evidence="6">
    <location>
        <begin position="89"/>
        <end position="111"/>
    </location>
</feature>
<dbReference type="GO" id="GO:0055085">
    <property type="term" value="P:transmembrane transport"/>
    <property type="evidence" value="ECO:0007669"/>
    <property type="project" value="InterPro"/>
</dbReference>
<proteinExistence type="inferred from homology"/>
<evidence type="ECO:0000256" key="2">
    <source>
        <dbReference type="ARBA" id="ARBA00009523"/>
    </source>
</evidence>
<protein>
    <submittedName>
        <fullName evidence="8">Amino acid permease</fullName>
    </submittedName>
</protein>
<feature type="transmembrane region" description="Helical" evidence="6">
    <location>
        <begin position="20"/>
        <end position="38"/>
    </location>
</feature>
<feature type="domain" description="Amino acid permease/ SLC12A" evidence="7">
    <location>
        <begin position="29"/>
        <end position="370"/>
    </location>
</feature>
<dbReference type="EMBL" id="CP046600">
    <property type="protein sequence ID" value="QUR67028.1"/>
    <property type="molecule type" value="Genomic_DNA"/>
</dbReference>
<name>A0A975JYN6_9MYCO</name>
<feature type="transmembrane region" description="Helical" evidence="6">
    <location>
        <begin position="352"/>
        <end position="373"/>
    </location>
</feature>
<dbReference type="PIRSF" id="PIRSF006060">
    <property type="entry name" value="AA_transporter"/>
    <property type="match status" value="1"/>
</dbReference>
<feature type="transmembrane region" description="Helical" evidence="6">
    <location>
        <begin position="407"/>
        <end position="425"/>
    </location>
</feature>
<evidence type="ECO:0000259" key="7">
    <source>
        <dbReference type="Pfam" id="PF00324"/>
    </source>
</evidence>
<sequence>MATKTRSGLQETLGLRSAVLFGLAYMTPIIVLGIFGVIAERSHGGSAGSYLLATIALLFTAQSYGVMAKHFPVAGSAYTYVRKALDARVGFMVGWAVLLDYLFLPLVIWLIGGSYLQDQFPAVPFWMWIVGFAAITTTLNLVGLKVADRANFVLMTFQLLILVIFVALTIAHLVGTSQPLVSLRPFTGDAGLPAIAAGAAVAAYSFLGFDAVSTLTEETRDAKRTIPQAIMLIALIGGAIFITVAYVVSLVAPGSSFPNADSLSEGIARSIGGNLFGAIFLAALIIGQFTSGLAAQAAVSRLLYAMGRDGVLPRRVFGKVSERFHTPVFNIVLTGAVGLTAVLLSVATSTSFINFGAFTAFTLVNVSVVAYFLRHRDAGLPRWRYVVLPAMGAAVDLYLLTRLESDALIIGVSWAGIGFGYLLWLTRGLTREPPDLAGIAERT</sequence>
<comment type="similarity">
    <text evidence="2">Belongs to the amino acid-polyamine-organocation (APC) superfamily.</text>
</comment>
<dbReference type="Pfam" id="PF00324">
    <property type="entry name" value="AA_permease"/>
    <property type="match status" value="1"/>
</dbReference>
<comment type="subcellular location">
    <subcellularLocation>
        <location evidence="1">Membrane</location>
        <topology evidence="1">Multi-pass membrane protein</topology>
    </subcellularLocation>
</comment>